<feature type="compositionally biased region" description="Basic and acidic residues" evidence="1">
    <location>
        <begin position="1"/>
        <end position="12"/>
    </location>
</feature>
<dbReference type="EMBL" id="AMEP01000061">
    <property type="protein sequence ID" value="EKY01995.1"/>
    <property type="molecule type" value="Genomic_DNA"/>
</dbReference>
<keyword evidence="3" id="KW-1185">Reference proteome</keyword>
<dbReference type="STRING" id="1127699.HMPREF9151_00886"/>
<dbReference type="PATRIC" id="fig|1127699.3.peg.817"/>
<sequence>MAKIVNKKEKSKQQANENNSFANPTLQYHYLFVKYNTLKKREDTRLTFFCYLCG</sequence>
<organism evidence="2 3">
    <name type="scientific">Hoylesella saccharolytica F0055</name>
    <dbReference type="NCBI Taxonomy" id="1127699"/>
    <lineage>
        <taxon>Bacteria</taxon>
        <taxon>Pseudomonadati</taxon>
        <taxon>Bacteroidota</taxon>
        <taxon>Bacteroidia</taxon>
        <taxon>Bacteroidales</taxon>
        <taxon>Prevotellaceae</taxon>
        <taxon>Hoylesella</taxon>
    </lineage>
</organism>
<dbReference type="AlphaFoldDB" id="L1NFD8"/>
<evidence type="ECO:0000256" key="1">
    <source>
        <dbReference type="SAM" id="MobiDB-lite"/>
    </source>
</evidence>
<gene>
    <name evidence="2" type="ORF">HMPREF9151_00886</name>
</gene>
<protein>
    <submittedName>
        <fullName evidence="2">Uncharacterized protein</fullName>
    </submittedName>
</protein>
<dbReference type="HOGENOM" id="CLU_3046662_0_0_10"/>
<name>L1NFD8_9BACT</name>
<reference evidence="2 3" key="1">
    <citation type="submission" date="2012-05" db="EMBL/GenBank/DDBJ databases">
        <authorList>
            <person name="Weinstock G."/>
            <person name="Sodergren E."/>
            <person name="Lobos E.A."/>
            <person name="Fulton L."/>
            <person name="Fulton R."/>
            <person name="Courtney L."/>
            <person name="Fronick C."/>
            <person name="O'Laughlin M."/>
            <person name="Godfrey J."/>
            <person name="Wilson R.M."/>
            <person name="Miner T."/>
            <person name="Farmer C."/>
            <person name="Delehaunty K."/>
            <person name="Cordes M."/>
            <person name="Minx P."/>
            <person name="Tomlinson C."/>
            <person name="Chen J."/>
            <person name="Wollam A."/>
            <person name="Pepin K.H."/>
            <person name="Bhonagiri V."/>
            <person name="Zhang X."/>
            <person name="Suruliraj S."/>
            <person name="Warren W."/>
            <person name="Mitreva M."/>
            <person name="Mardis E.R."/>
            <person name="Wilson R.K."/>
        </authorList>
    </citation>
    <scope>NUCLEOTIDE SEQUENCE [LARGE SCALE GENOMIC DNA]</scope>
    <source>
        <strain evidence="2 3">F0055</strain>
    </source>
</reference>
<evidence type="ECO:0000313" key="3">
    <source>
        <dbReference type="Proteomes" id="UP000010433"/>
    </source>
</evidence>
<comment type="caution">
    <text evidence="2">The sequence shown here is derived from an EMBL/GenBank/DDBJ whole genome shotgun (WGS) entry which is preliminary data.</text>
</comment>
<dbReference type="Proteomes" id="UP000010433">
    <property type="component" value="Unassembled WGS sequence"/>
</dbReference>
<accession>L1NFD8</accession>
<evidence type="ECO:0000313" key="2">
    <source>
        <dbReference type="EMBL" id="EKY01995.1"/>
    </source>
</evidence>
<proteinExistence type="predicted"/>
<feature type="region of interest" description="Disordered" evidence="1">
    <location>
        <begin position="1"/>
        <end position="20"/>
    </location>
</feature>